<comment type="domain">
    <text evidence="12">The HXXXXD motif is essential for acyltransferase activity and may constitute the binding site for the phosphate moiety of the glycerol-3-phosphate.</text>
</comment>
<dbReference type="InterPro" id="IPR022284">
    <property type="entry name" value="GPAT/DHAPAT"/>
</dbReference>
<evidence type="ECO:0000256" key="6">
    <source>
        <dbReference type="ARBA" id="ARBA00013432"/>
    </source>
</evidence>
<dbReference type="InterPro" id="IPR028354">
    <property type="entry name" value="GPAT_PlsB"/>
</dbReference>
<gene>
    <name evidence="12 14" type="primary">plsB</name>
    <name evidence="14" type="ORF">ACFOW7_15735</name>
</gene>
<evidence type="ECO:0000313" key="15">
    <source>
        <dbReference type="Proteomes" id="UP001595791"/>
    </source>
</evidence>
<evidence type="ECO:0000256" key="1">
    <source>
        <dbReference type="ARBA" id="ARBA00004413"/>
    </source>
</evidence>
<evidence type="ECO:0000256" key="2">
    <source>
        <dbReference type="ARBA" id="ARBA00004765"/>
    </source>
</evidence>
<organism evidence="14 15">
    <name type="scientific">Chitinimonas lacunae</name>
    <dbReference type="NCBI Taxonomy" id="1963018"/>
    <lineage>
        <taxon>Bacteria</taxon>
        <taxon>Pseudomonadati</taxon>
        <taxon>Pseudomonadota</taxon>
        <taxon>Betaproteobacteria</taxon>
        <taxon>Neisseriales</taxon>
        <taxon>Chitinibacteraceae</taxon>
        <taxon>Chitinimonas</taxon>
    </lineage>
</organism>
<evidence type="ECO:0000259" key="13">
    <source>
        <dbReference type="SMART" id="SM00563"/>
    </source>
</evidence>
<proteinExistence type="inferred from homology"/>
<dbReference type="RefSeq" id="WP_378166009.1">
    <property type="nucleotide sequence ID" value="NZ_JBHSBU010000001.1"/>
</dbReference>
<dbReference type="NCBIfam" id="TIGR03703">
    <property type="entry name" value="plsB"/>
    <property type="match status" value="1"/>
</dbReference>
<evidence type="ECO:0000256" key="12">
    <source>
        <dbReference type="HAMAP-Rule" id="MF_00393"/>
    </source>
</evidence>
<dbReference type="EC" id="2.3.1.15" evidence="5 12"/>
<keyword evidence="12" id="KW-0444">Lipid biosynthesis</keyword>
<keyword evidence="15" id="KW-1185">Reference proteome</keyword>
<dbReference type="PANTHER" id="PTHR12563:SF17">
    <property type="entry name" value="DIHYDROXYACETONE PHOSPHATE ACYLTRANSFERASE"/>
    <property type="match status" value="1"/>
</dbReference>
<dbReference type="PIRSF" id="PIRSF500064">
    <property type="entry name" value="GPAT"/>
    <property type="match status" value="1"/>
</dbReference>
<dbReference type="CDD" id="cd07993">
    <property type="entry name" value="LPLAT_DHAPAT-like"/>
    <property type="match status" value="1"/>
</dbReference>
<evidence type="ECO:0000256" key="5">
    <source>
        <dbReference type="ARBA" id="ARBA00013113"/>
    </source>
</evidence>
<dbReference type="SUPFAM" id="SSF69593">
    <property type="entry name" value="Glycerol-3-phosphate (1)-acyltransferase"/>
    <property type="match status" value="1"/>
</dbReference>
<keyword evidence="10 12" id="KW-0012">Acyltransferase</keyword>
<feature type="short sequence motif" description="HXXXXD motif" evidence="12">
    <location>
        <begin position="314"/>
        <end position="319"/>
    </location>
</feature>
<sequence>MTTMLKFLGLDRPFLLLARRLLYIWVRTRVLPQDLAALGLDPAKPVCYVMQRRFFSNLLLLGRETEQLGMPPSLAPLDAGKLRARRSFFFLNRAEPWFGRRKAPGVSPLLTSLVRAARGHSEFEVQLVPVNILWGRSPDKESSIWQLLFSDDWAPRGSLSQFFTILLHGRNTLLRFGQPMSLQELVSDTEDEERAIRKVSRVLRVHFRQQREMAIGPDLSHRRTQVEGLLEAPSVRAAIELEAGQGGAGAVVKAQDKARAYALEIAADYSYPVVRVLDRFLTWLWTRLYDGVEVGHIEALTSVAADHEIIYVPCHRSHIDYLLLSYIVFKQGLMVPHIAAGANLDLPVVGGILRRGGAFFLRRSFKGNQLYAAVFNEYLHMMIAKGFPIEYFVEGGRSRTGRLLQPKAGMLSMTVQSYLRDSTKPIVFLPVYIGYEKLFEGRSYVGELMGKPKKKESLFDLVLALKELKKNFGKVHVNFGEPIRLAEVLSAAHPGWRSEPAFNDERPAWFSQSIEALMRRIADGLNSAAVANPVSLASLALLATPRHALDAEQLARQLDGYKRLLTIAPYTARTRVTELDGAAMVAYVERLKLVQRHPHALGDVIHLYPEEAVLLTYNRNNVLHCVALPALIACLFARNTTLSREQLGRLARTVYPFLRAELFLRWCDEELDSALDHYLAALCELGWLASHGREGVYHAPALNSDEYAQLSLFGEAVRPTLLRYFITLAVLTQQGPGKMTPQQLEGVCHLLAQRLSLLREFNAPEFFDRAIFRTFIQTLKERGLASTDEQDRLVFDGKLRDASAEARFVLPPDVRQSVLHLTRLEPATMAQALARLAEKSKG</sequence>
<dbReference type="InterPro" id="IPR045520">
    <property type="entry name" value="GPAT/DHAPAT_C"/>
</dbReference>
<dbReference type="InterPro" id="IPR041728">
    <property type="entry name" value="GPAT/DHAPAT_LPLAT"/>
</dbReference>
<protein>
    <recommendedName>
        <fullName evidence="6 12">Glycerol-3-phosphate acyltransferase</fullName>
        <shortName evidence="12">GPAT</shortName>
        <ecNumber evidence="5 12">2.3.1.15</ecNumber>
    </recommendedName>
</protein>
<comment type="catalytic activity">
    <reaction evidence="11 12">
        <text>sn-glycerol 3-phosphate + an acyl-CoA = a 1-acyl-sn-glycero-3-phosphate + CoA</text>
        <dbReference type="Rhea" id="RHEA:15325"/>
        <dbReference type="ChEBI" id="CHEBI:57287"/>
        <dbReference type="ChEBI" id="CHEBI:57597"/>
        <dbReference type="ChEBI" id="CHEBI:57970"/>
        <dbReference type="ChEBI" id="CHEBI:58342"/>
        <dbReference type="EC" id="2.3.1.15"/>
    </reaction>
</comment>
<dbReference type="PANTHER" id="PTHR12563">
    <property type="entry name" value="GLYCEROL-3-PHOSPHATE ACYLTRANSFERASE"/>
    <property type="match status" value="1"/>
</dbReference>
<comment type="pathway">
    <text evidence="2 12">Phospholipid metabolism; CDP-diacylglycerol biosynthesis; CDP-diacylglycerol from sn-glycerol 3-phosphate: step 1/3.</text>
</comment>
<keyword evidence="9 12" id="KW-0472">Membrane</keyword>
<keyword evidence="12" id="KW-1208">Phospholipid metabolism</keyword>
<dbReference type="NCBIfam" id="NF003441">
    <property type="entry name" value="PRK04974.1"/>
    <property type="match status" value="1"/>
</dbReference>
<accession>A0ABV8MV01</accession>
<evidence type="ECO:0000256" key="8">
    <source>
        <dbReference type="ARBA" id="ARBA00022679"/>
    </source>
</evidence>
<feature type="domain" description="Phospholipid/glycerol acyltransferase" evidence="13">
    <location>
        <begin position="309"/>
        <end position="436"/>
    </location>
</feature>
<dbReference type="Pfam" id="PF19277">
    <property type="entry name" value="GPAT_C"/>
    <property type="match status" value="1"/>
</dbReference>
<comment type="subcellular location">
    <subcellularLocation>
        <location evidence="1 12">Cell membrane</location>
        <topology evidence="1 12">Peripheral membrane protein</topology>
        <orientation evidence="1 12">Cytoplasmic side</orientation>
    </subcellularLocation>
</comment>
<evidence type="ECO:0000256" key="10">
    <source>
        <dbReference type="ARBA" id="ARBA00023315"/>
    </source>
</evidence>
<dbReference type="HAMAP" id="MF_00393">
    <property type="entry name" value="Glyc3P_acyltrans"/>
    <property type="match status" value="1"/>
</dbReference>
<comment type="pathway">
    <text evidence="3">Lipid metabolism.</text>
</comment>
<evidence type="ECO:0000256" key="7">
    <source>
        <dbReference type="ARBA" id="ARBA00022475"/>
    </source>
</evidence>
<keyword evidence="8 12" id="KW-0808">Transferase</keyword>
<evidence type="ECO:0000256" key="4">
    <source>
        <dbReference type="ARBA" id="ARBA00007937"/>
    </source>
</evidence>
<keyword evidence="12" id="KW-0443">Lipid metabolism</keyword>
<keyword evidence="12" id="KW-0594">Phospholipid biosynthesis</keyword>
<dbReference type="Pfam" id="PF01553">
    <property type="entry name" value="Acyltransferase"/>
    <property type="match status" value="1"/>
</dbReference>
<comment type="caution">
    <text evidence="14">The sequence shown here is derived from an EMBL/GenBank/DDBJ whole genome shotgun (WGS) entry which is preliminary data.</text>
</comment>
<dbReference type="GO" id="GO:0004366">
    <property type="term" value="F:glycerol-3-phosphate O-acyltransferase activity"/>
    <property type="evidence" value="ECO:0007669"/>
    <property type="project" value="UniProtKB-EC"/>
</dbReference>
<comment type="similarity">
    <text evidence="4 12">Belongs to the GPAT/DAPAT family.</text>
</comment>
<dbReference type="EMBL" id="JBHSBU010000001">
    <property type="protein sequence ID" value="MFC4160792.1"/>
    <property type="molecule type" value="Genomic_DNA"/>
</dbReference>
<evidence type="ECO:0000256" key="3">
    <source>
        <dbReference type="ARBA" id="ARBA00005189"/>
    </source>
</evidence>
<evidence type="ECO:0000256" key="11">
    <source>
        <dbReference type="ARBA" id="ARBA00048427"/>
    </source>
</evidence>
<dbReference type="SMART" id="SM00563">
    <property type="entry name" value="PlsC"/>
    <property type="match status" value="1"/>
</dbReference>
<evidence type="ECO:0000256" key="9">
    <source>
        <dbReference type="ARBA" id="ARBA00023136"/>
    </source>
</evidence>
<dbReference type="Proteomes" id="UP001595791">
    <property type="component" value="Unassembled WGS sequence"/>
</dbReference>
<dbReference type="PIRSF" id="PIRSF000437">
    <property type="entry name" value="GPAT_DHAPAT"/>
    <property type="match status" value="1"/>
</dbReference>
<dbReference type="InterPro" id="IPR002123">
    <property type="entry name" value="Plipid/glycerol_acylTrfase"/>
</dbReference>
<keyword evidence="7 12" id="KW-1003">Cell membrane</keyword>
<reference evidence="15" key="1">
    <citation type="journal article" date="2019" name="Int. J. Syst. Evol. Microbiol.">
        <title>The Global Catalogue of Microorganisms (GCM) 10K type strain sequencing project: providing services to taxonomists for standard genome sequencing and annotation.</title>
        <authorList>
            <consortium name="The Broad Institute Genomics Platform"/>
            <consortium name="The Broad Institute Genome Sequencing Center for Infectious Disease"/>
            <person name="Wu L."/>
            <person name="Ma J."/>
        </authorList>
    </citation>
    <scope>NUCLEOTIDE SEQUENCE [LARGE SCALE GENOMIC DNA]</scope>
    <source>
        <strain evidence="15">LMG 29894</strain>
    </source>
</reference>
<evidence type="ECO:0000313" key="14">
    <source>
        <dbReference type="EMBL" id="MFC4160792.1"/>
    </source>
</evidence>
<name>A0ABV8MV01_9NEIS</name>